<protein>
    <submittedName>
        <fullName evidence="2">Uncharacterized protein</fullName>
    </submittedName>
</protein>
<reference evidence="2 3" key="1">
    <citation type="submission" date="2013-11" db="EMBL/GenBank/DDBJ databases">
        <title>Metagenomic analysis of a methanogenic consortium involved in long chain n-alkane degradation.</title>
        <authorList>
            <person name="Davidova I.A."/>
            <person name="Callaghan A.V."/>
            <person name="Wawrik B."/>
            <person name="Pruitt S."/>
            <person name="Marks C."/>
            <person name="Duncan K.E."/>
            <person name="Suflita J.M."/>
        </authorList>
    </citation>
    <scope>NUCLEOTIDE SEQUENCE [LARGE SCALE GENOMIC DNA]</scope>
    <source>
        <strain evidence="2 3">SPR</strain>
    </source>
</reference>
<evidence type="ECO:0000313" key="2">
    <source>
        <dbReference type="EMBL" id="KIX14647.1"/>
    </source>
</evidence>
<sequence length="282" mass="33149">MRGYYRYNLLFWGIFIMLLFSHVIYLGHFLGWKFFNTLLLQLDHQSGWISLVCMLICLLYVPRKKKLFTWGKVRLWYRLHVAFGLAGSILALFHAYGDFYGLGGILLLACWLVMASGIIGHFIYRRLPDEVGHRTEERETILKKLHEIKGIMEVQAKEVQELESQLGKAGPLSDYSEQKKIHLPRPTLGQHISRIKSLWGEYRASSAQTRKLAAEVKKLAGFEKRSLELRKTQALHLLRLENDTRNFLVLNEVYSLWKKVHGPLSYFMWWVLAMHIFAWIYY</sequence>
<organism evidence="2 3">
    <name type="scientific">Dethiosulfatarculus sandiegensis</name>
    <dbReference type="NCBI Taxonomy" id="1429043"/>
    <lineage>
        <taxon>Bacteria</taxon>
        <taxon>Pseudomonadati</taxon>
        <taxon>Thermodesulfobacteriota</taxon>
        <taxon>Desulfarculia</taxon>
        <taxon>Desulfarculales</taxon>
        <taxon>Desulfarculaceae</taxon>
        <taxon>Dethiosulfatarculus</taxon>
    </lineage>
</organism>
<gene>
    <name evidence="2" type="ORF">X474_08135</name>
</gene>
<keyword evidence="1" id="KW-1133">Transmembrane helix</keyword>
<keyword evidence="1" id="KW-0812">Transmembrane</keyword>
<name>A0A0D2GIK6_9BACT</name>
<dbReference type="Proteomes" id="UP000032233">
    <property type="component" value="Unassembled WGS sequence"/>
</dbReference>
<keyword evidence="1" id="KW-0472">Membrane</keyword>
<evidence type="ECO:0000313" key="3">
    <source>
        <dbReference type="Proteomes" id="UP000032233"/>
    </source>
</evidence>
<feature type="transmembrane region" description="Helical" evidence="1">
    <location>
        <begin position="102"/>
        <end position="124"/>
    </location>
</feature>
<feature type="transmembrane region" description="Helical" evidence="1">
    <location>
        <begin position="46"/>
        <end position="63"/>
    </location>
</feature>
<dbReference type="InParanoid" id="A0A0D2GIK6"/>
<keyword evidence="3" id="KW-1185">Reference proteome</keyword>
<dbReference type="EMBL" id="AZAC01000010">
    <property type="protein sequence ID" value="KIX14647.1"/>
    <property type="molecule type" value="Genomic_DNA"/>
</dbReference>
<feature type="transmembrane region" description="Helical" evidence="1">
    <location>
        <begin position="75"/>
        <end position="96"/>
    </location>
</feature>
<feature type="transmembrane region" description="Helical" evidence="1">
    <location>
        <begin position="7"/>
        <end position="26"/>
    </location>
</feature>
<dbReference type="AlphaFoldDB" id="A0A0D2GIK6"/>
<evidence type="ECO:0000256" key="1">
    <source>
        <dbReference type="SAM" id="Phobius"/>
    </source>
</evidence>
<dbReference type="STRING" id="1429043.X474_08135"/>
<proteinExistence type="predicted"/>
<feature type="transmembrane region" description="Helical" evidence="1">
    <location>
        <begin position="264"/>
        <end position="281"/>
    </location>
</feature>
<accession>A0A0D2GIK6</accession>
<comment type="caution">
    <text evidence="2">The sequence shown here is derived from an EMBL/GenBank/DDBJ whole genome shotgun (WGS) entry which is preliminary data.</text>
</comment>